<dbReference type="InterPro" id="IPR041657">
    <property type="entry name" value="HTH_17"/>
</dbReference>
<evidence type="ECO:0000259" key="1">
    <source>
        <dbReference type="Pfam" id="PF12728"/>
    </source>
</evidence>
<feature type="domain" description="Helix-turn-helix" evidence="1">
    <location>
        <begin position="21"/>
        <end position="60"/>
    </location>
</feature>
<dbReference type="AlphaFoldDB" id="A0A366LY75"/>
<keyword evidence="2" id="KW-0238">DNA-binding</keyword>
<keyword evidence="3" id="KW-1185">Reference proteome</keyword>
<accession>A0A366LY75</accession>
<gene>
    <name evidence="2" type="ORF">DP939_22420</name>
</gene>
<dbReference type="OrthoDB" id="3541350at2"/>
<evidence type="ECO:0000313" key="2">
    <source>
        <dbReference type="EMBL" id="RBQ18112.1"/>
    </source>
</evidence>
<dbReference type="Pfam" id="PF12728">
    <property type="entry name" value="HTH_17"/>
    <property type="match status" value="1"/>
</dbReference>
<dbReference type="Proteomes" id="UP000253303">
    <property type="component" value="Unassembled WGS sequence"/>
</dbReference>
<sequence length="81" mass="8861">MTPMTIDEVERLPAVIPLLTAARALGISRNSAYRLVKRGEFPCRVIQIGETYRVPTAEILSILGLSSALSNDAPPSPKDRR</sequence>
<protein>
    <submittedName>
        <fullName evidence="2">DNA-binding protein</fullName>
    </submittedName>
</protein>
<proteinExistence type="predicted"/>
<evidence type="ECO:0000313" key="3">
    <source>
        <dbReference type="Proteomes" id="UP000253303"/>
    </source>
</evidence>
<comment type="caution">
    <text evidence="2">The sequence shown here is derived from an EMBL/GenBank/DDBJ whole genome shotgun (WGS) entry which is preliminary data.</text>
</comment>
<dbReference type="GO" id="GO:0003677">
    <property type="term" value="F:DNA binding"/>
    <property type="evidence" value="ECO:0007669"/>
    <property type="project" value="UniProtKB-KW"/>
</dbReference>
<organism evidence="2 3">
    <name type="scientific">Spongiactinospora rosea</name>
    <dbReference type="NCBI Taxonomy" id="2248750"/>
    <lineage>
        <taxon>Bacteria</taxon>
        <taxon>Bacillati</taxon>
        <taxon>Actinomycetota</taxon>
        <taxon>Actinomycetes</taxon>
        <taxon>Streptosporangiales</taxon>
        <taxon>Streptosporangiaceae</taxon>
        <taxon>Spongiactinospora</taxon>
    </lineage>
</organism>
<reference evidence="2 3" key="1">
    <citation type="submission" date="2018-06" db="EMBL/GenBank/DDBJ databases">
        <title>Sphaerisporangium craniellae sp. nov., isolated from a marine sponge in the South China Sea.</title>
        <authorList>
            <person name="Li L."/>
        </authorList>
    </citation>
    <scope>NUCLEOTIDE SEQUENCE [LARGE SCALE GENOMIC DNA]</scope>
    <source>
        <strain evidence="2 3">LHW63015</strain>
    </source>
</reference>
<dbReference type="EMBL" id="QMEY01000009">
    <property type="protein sequence ID" value="RBQ18112.1"/>
    <property type="molecule type" value="Genomic_DNA"/>
</dbReference>
<name>A0A366LY75_9ACTN</name>